<gene>
    <name evidence="2" type="ORF">HXN55_09100</name>
</gene>
<sequence length="336" mass="38765">MKRCILVLVYSFFFIPFVAQAQQVYTKRNGIIVLKNDSVLRAMSYFTGKPEGGTWYADAINAYQKAMGDNIQVYNMIIPISSAFYWPEDYTEVKTNSQRATIANMYEHIDNKVKKIDLWDILEEHKDEAIYARTDHHWLPLAAYYAAQQFASTAQVQFCNLSSYDKHIIHRFVGSMVHFSGDAMLKSSPEDFVFYTPKDCPITTTYIEYILKNRRVIGIKPEVNGNFFWKYNDGSSNAYCTFMGGDIRATHISTSTKNGRRLLIIKDSFGNALPAFLFFSFEDIYVVDFRYFQGNIKNYASENNITDLLIVNNIQHAYSQSTSNSLMNMLNRPIKK</sequence>
<dbReference type="InterPro" id="IPR025945">
    <property type="entry name" value="DHHW"/>
</dbReference>
<evidence type="ECO:0000256" key="1">
    <source>
        <dbReference type="SAM" id="SignalP"/>
    </source>
</evidence>
<dbReference type="EMBL" id="JABZTM010000111">
    <property type="protein sequence ID" value="MBF1447523.1"/>
    <property type="molecule type" value="Genomic_DNA"/>
</dbReference>
<protein>
    <recommendedName>
        <fullName evidence="4">AlgX/AlgJ SGNH hydrolase-like domain-containing protein</fullName>
    </recommendedName>
</protein>
<evidence type="ECO:0000313" key="2">
    <source>
        <dbReference type="EMBL" id="MBF1447523.1"/>
    </source>
</evidence>
<evidence type="ECO:0008006" key="4">
    <source>
        <dbReference type="Google" id="ProtNLM"/>
    </source>
</evidence>
<organism evidence="2 3">
    <name type="scientific">Prevotella nigrescens</name>
    <dbReference type="NCBI Taxonomy" id="28133"/>
    <lineage>
        <taxon>Bacteria</taxon>
        <taxon>Pseudomonadati</taxon>
        <taxon>Bacteroidota</taxon>
        <taxon>Bacteroidia</taxon>
        <taxon>Bacteroidales</taxon>
        <taxon>Prevotellaceae</taxon>
        <taxon>Prevotella</taxon>
    </lineage>
</organism>
<proteinExistence type="predicted"/>
<reference evidence="2" key="1">
    <citation type="submission" date="2020-04" db="EMBL/GenBank/DDBJ databases">
        <title>Deep metagenomics examines the oral microbiome during advanced dental caries in children, revealing novel taxa and co-occurrences with host molecules.</title>
        <authorList>
            <person name="Baker J.L."/>
            <person name="Morton J.T."/>
            <person name="Dinis M."/>
            <person name="Alvarez R."/>
            <person name="Tran N.C."/>
            <person name="Knight R."/>
            <person name="Edlund A."/>
        </authorList>
    </citation>
    <scope>NUCLEOTIDE SEQUENCE</scope>
    <source>
        <strain evidence="2">JCVI_32_bin.50</strain>
    </source>
</reference>
<dbReference type="AlphaFoldDB" id="A0A9D5WWF5"/>
<name>A0A9D5WWF5_9BACT</name>
<dbReference type="Proteomes" id="UP000787419">
    <property type="component" value="Unassembled WGS sequence"/>
</dbReference>
<dbReference type="Pfam" id="PF14286">
    <property type="entry name" value="DHHW"/>
    <property type="match status" value="1"/>
</dbReference>
<dbReference type="RefSeq" id="WP_278490960.1">
    <property type="nucleotide sequence ID" value="NZ_CAJZDG010000163.1"/>
</dbReference>
<comment type="caution">
    <text evidence="2">The sequence shown here is derived from an EMBL/GenBank/DDBJ whole genome shotgun (WGS) entry which is preliminary data.</text>
</comment>
<evidence type="ECO:0000313" key="3">
    <source>
        <dbReference type="Proteomes" id="UP000787419"/>
    </source>
</evidence>
<feature type="chain" id="PRO_5039616978" description="AlgX/AlgJ SGNH hydrolase-like domain-containing protein" evidence="1">
    <location>
        <begin position="22"/>
        <end position="336"/>
    </location>
</feature>
<accession>A0A9D5WWF5</accession>
<keyword evidence="1" id="KW-0732">Signal</keyword>
<feature type="signal peptide" evidence="1">
    <location>
        <begin position="1"/>
        <end position="21"/>
    </location>
</feature>